<dbReference type="GO" id="GO:0006152">
    <property type="term" value="P:purine nucleoside catabolic process"/>
    <property type="evidence" value="ECO:0007669"/>
    <property type="project" value="TreeGrafter"/>
</dbReference>
<dbReference type="KEGG" id="sper:EW093_15920"/>
<evidence type="ECO:0000256" key="3">
    <source>
        <dbReference type="ARBA" id="ARBA00021980"/>
    </source>
</evidence>
<evidence type="ECO:0000256" key="1">
    <source>
        <dbReference type="ARBA" id="ARBA00010456"/>
    </source>
</evidence>
<dbReference type="PANTHER" id="PTHR43691:SF11">
    <property type="entry name" value="FI09636P-RELATED"/>
    <property type="match status" value="1"/>
</dbReference>
<dbReference type="EC" id="2.4.2.3" evidence="2"/>
<accession>A0A5C1QGB6</accession>
<dbReference type="NCBIfam" id="NF004489">
    <property type="entry name" value="PRK05819.1"/>
    <property type="match status" value="1"/>
</dbReference>
<comment type="catalytic activity">
    <reaction evidence="6">
        <text>uridine + phosphate = alpha-D-ribose 1-phosphate + uracil</text>
        <dbReference type="Rhea" id="RHEA:24388"/>
        <dbReference type="ChEBI" id="CHEBI:16704"/>
        <dbReference type="ChEBI" id="CHEBI:17568"/>
        <dbReference type="ChEBI" id="CHEBI:43474"/>
        <dbReference type="ChEBI" id="CHEBI:57720"/>
        <dbReference type="EC" id="2.4.2.3"/>
    </reaction>
</comment>
<name>A0A5C1QGB6_9SPIO</name>
<dbReference type="HAMAP" id="MF_01627">
    <property type="entry name" value="Pur_nucleosid_phosp"/>
    <property type="match status" value="1"/>
</dbReference>
<dbReference type="RefSeq" id="WP_149569343.1">
    <property type="nucleotide sequence ID" value="NZ_CP035807.1"/>
</dbReference>
<evidence type="ECO:0000256" key="2">
    <source>
        <dbReference type="ARBA" id="ARBA00011888"/>
    </source>
</evidence>
<reference evidence="8 9" key="1">
    <citation type="submission" date="2019-02" db="EMBL/GenBank/DDBJ databases">
        <authorList>
            <person name="Fomenkov A."/>
            <person name="Dubinina G."/>
            <person name="Grabovich M."/>
            <person name="Vincze T."/>
            <person name="Roberts R.J."/>
        </authorList>
    </citation>
    <scope>NUCLEOTIDE SEQUENCE [LARGE SCALE GENOMIC DNA]</scope>
    <source>
        <strain evidence="8 9">P</strain>
    </source>
</reference>
<evidence type="ECO:0000313" key="9">
    <source>
        <dbReference type="Proteomes" id="UP000323824"/>
    </source>
</evidence>
<dbReference type="GO" id="GO:0005829">
    <property type="term" value="C:cytosol"/>
    <property type="evidence" value="ECO:0007669"/>
    <property type="project" value="TreeGrafter"/>
</dbReference>
<gene>
    <name evidence="8" type="primary">deoD</name>
    <name evidence="8" type="ORF">EW093_15920</name>
</gene>
<dbReference type="InterPro" id="IPR035994">
    <property type="entry name" value="Nucleoside_phosphorylase_sf"/>
</dbReference>
<dbReference type="Gene3D" id="3.40.50.1580">
    <property type="entry name" value="Nucleoside phosphorylase domain"/>
    <property type="match status" value="1"/>
</dbReference>
<dbReference type="Pfam" id="PF01048">
    <property type="entry name" value="PNP_UDP_1"/>
    <property type="match status" value="1"/>
</dbReference>
<protein>
    <recommendedName>
        <fullName evidence="3">Uridine phosphorylase</fullName>
        <ecNumber evidence="2">2.4.2.3</ecNumber>
    </recommendedName>
</protein>
<dbReference type="InterPro" id="IPR004402">
    <property type="entry name" value="DeoD-type"/>
</dbReference>
<dbReference type="Proteomes" id="UP000323824">
    <property type="component" value="Chromosome"/>
</dbReference>
<keyword evidence="4 8" id="KW-0328">Glycosyltransferase</keyword>
<dbReference type="InterPro" id="IPR018016">
    <property type="entry name" value="Nucleoside_phosphorylase_CS"/>
</dbReference>
<dbReference type="CDD" id="cd09006">
    <property type="entry name" value="PNP_EcPNPI-like"/>
    <property type="match status" value="1"/>
</dbReference>
<dbReference type="InterPro" id="IPR000845">
    <property type="entry name" value="Nucleoside_phosphorylase_d"/>
</dbReference>
<evidence type="ECO:0000259" key="7">
    <source>
        <dbReference type="Pfam" id="PF01048"/>
    </source>
</evidence>
<evidence type="ECO:0000256" key="4">
    <source>
        <dbReference type="ARBA" id="ARBA00022676"/>
    </source>
</evidence>
<keyword evidence="5 8" id="KW-0808">Transferase</keyword>
<evidence type="ECO:0000256" key="5">
    <source>
        <dbReference type="ARBA" id="ARBA00022679"/>
    </source>
</evidence>
<dbReference type="PROSITE" id="PS01232">
    <property type="entry name" value="PNP_UDP_1"/>
    <property type="match status" value="1"/>
</dbReference>
<keyword evidence="9" id="KW-1185">Reference proteome</keyword>
<dbReference type="SUPFAM" id="SSF53167">
    <property type="entry name" value="Purine and uridine phosphorylases"/>
    <property type="match status" value="1"/>
</dbReference>
<sequence length="235" mass="26013">MSVHINAEKGAIADKILLPGDPLRAEFIANKYLENPVCYNKVRGMLGFTGMYKGERVSVQGTGMGLPSLSIYANELIREYDVKKLIRVGSCGSMQKDIHVRDIILAMSSSTNSSMNKNRFKGMDFAPTADFSLFRNALDVAKGSNLEIKAGNVLSSDSFYTDDPDEWKMWAAFNVLAVEMETSALYTLAAKYGVSALSILTVSDSLVTWEETSSEEREKTFTQMMELALDVIIKK</sequence>
<dbReference type="OrthoDB" id="9782889at2"/>
<evidence type="ECO:0000256" key="6">
    <source>
        <dbReference type="ARBA" id="ARBA00048447"/>
    </source>
</evidence>
<proteinExistence type="inferred from homology"/>
<reference evidence="8 9" key="2">
    <citation type="submission" date="2019-09" db="EMBL/GenBank/DDBJ databases">
        <title>Complete Genome Sequence and Methylome Analysis of free living Spirochaetas.</title>
        <authorList>
            <person name="Leshcheva N."/>
            <person name="Mikheeva N."/>
        </authorList>
    </citation>
    <scope>NUCLEOTIDE SEQUENCE [LARGE SCALE GENOMIC DNA]</scope>
    <source>
        <strain evidence="8 9">P</strain>
    </source>
</reference>
<comment type="similarity">
    <text evidence="1">Belongs to the PNP/UDP phosphorylase family.</text>
</comment>
<dbReference type="PANTHER" id="PTHR43691">
    <property type="entry name" value="URIDINE PHOSPHORYLASE"/>
    <property type="match status" value="1"/>
</dbReference>
<dbReference type="AlphaFoldDB" id="A0A5C1QGB6"/>
<dbReference type="NCBIfam" id="TIGR00107">
    <property type="entry name" value="deoD"/>
    <property type="match status" value="1"/>
</dbReference>
<feature type="domain" description="Nucleoside phosphorylase" evidence="7">
    <location>
        <begin position="16"/>
        <end position="230"/>
    </location>
</feature>
<dbReference type="GO" id="GO:0004731">
    <property type="term" value="F:purine-nucleoside phosphorylase activity"/>
    <property type="evidence" value="ECO:0007669"/>
    <property type="project" value="InterPro"/>
</dbReference>
<dbReference type="GO" id="GO:0004850">
    <property type="term" value="F:uridine phosphorylase activity"/>
    <property type="evidence" value="ECO:0007669"/>
    <property type="project" value="UniProtKB-EC"/>
</dbReference>
<evidence type="ECO:0000313" key="8">
    <source>
        <dbReference type="EMBL" id="QEN06109.1"/>
    </source>
</evidence>
<dbReference type="EMBL" id="CP035807">
    <property type="protein sequence ID" value="QEN06109.1"/>
    <property type="molecule type" value="Genomic_DNA"/>
</dbReference>
<organism evidence="8 9">
    <name type="scientific">Thiospirochaeta perfilievii</name>
    <dbReference type="NCBI Taxonomy" id="252967"/>
    <lineage>
        <taxon>Bacteria</taxon>
        <taxon>Pseudomonadati</taxon>
        <taxon>Spirochaetota</taxon>
        <taxon>Spirochaetia</taxon>
        <taxon>Spirochaetales</taxon>
        <taxon>Spirochaetaceae</taxon>
        <taxon>Thiospirochaeta</taxon>
    </lineage>
</organism>